<evidence type="ECO:0000313" key="1">
    <source>
        <dbReference type="EMBL" id="GAG29758.1"/>
    </source>
</evidence>
<dbReference type="InterPro" id="IPR007115">
    <property type="entry name" value="6-PTP_synth/QueD"/>
</dbReference>
<proteinExistence type="predicted"/>
<dbReference type="Gene3D" id="3.30.479.10">
    <property type="entry name" value="6-pyruvoyl tetrahydropterin synthase/QueD"/>
    <property type="match status" value="1"/>
</dbReference>
<dbReference type="SUPFAM" id="SSF55620">
    <property type="entry name" value="Tetrahydrobiopterin biosynthesis enzymes-like"/>
    <property type="match status" value="1"/>
</dbReference>
<dbReference type="EMBL" id="BARS01047794">
    <property type="protein sequence ID" value="GAG29758.1"/>
    <property type="molecule type" value="Genomic_DNA"/>
</dbReference>
<feature type="non-terminal residue" evidence="1">
    <location>
        <position position="59"/>
    </location>
</feature>
<gene>
    <name evidence="1" type="ORF">S01H1_71740</name>
</gene>
<protein>
    <recommendedName>
        <fullName evidence="2">6-pyruvoyl tetrahydropterin synthase</fullName>
    </recommendedName>
</protein>
<organism evidence="1">
    <name type="scientific">marine sediment metagenome</name>
    <dbReference type="NCBI Taxonomy" id="412755"/>
    <lineage>
        <taxon>unclassified sequences</taxon>
        <taxon>metagenomes</taxon>
        <taxon>ecological metagenomes</taxon>
    </lineage>
</organism>
<dbReference type="Pfam" id="PF01242">
    <property type="entry name" value="PTPS"/>
    <property type="match status" value="1"/>
</dbReference>
<sequence length="59" mass="6736">MIFRLEIDGWKSGIRFSSAHILPGHKSCGVLHGHTYVINAKVYGEKDRQDFVMDFSIVK</sequence>
<accession>X0WZ93</accession>
<reference evidence="1" key="1">
    <citation type="journal article" date="2014" name="Front. Microbiol.">
        <title>High frequency of phylogenetically diverse reductive dehalogenase-homologous genes in deep subseafloor sedimentary metagenomes.</title>
        <authorList>
            <person name="Kawai M."/>
            <person name="Futagami T."/>
            <person name="Toyoda A."/>
            <person name="Takaki Y."/>
            <person name="Nishi S."/>
            <person name="Hori S."/>
            <person name="Arai W."/>
            <person name="Tsubouchi T."/>
            <person name="Morono Y."/>
            <person name="Uchiyama I."/>
            <person name="Ito T."/>
            <person name="Fujiyama A."/>
            <person name="Inagaki F."/>
            <person name="Takami H."/>
        </authorList>
    </citation>
    <scope>NUCLEOTIDE SEQUENCE</scope>
    <source>
        <strain evidence="1">Expedition CK06-06</strain>
    </source>
</reference>
<evidence type="ECO:0008006" key="2">
    <source>
        <dbReference type="Google" id="ProtNLM"/>
    </source>
</evidence>
<name>X0WZ93_9ZZZZ</name>
<dbReference type="InterPro" id="IPR038418">
    <property type="entry name" value="6-PTP_synth/QueD_sf"/>
</dbReference>
<dbReference type="AlphaFoldDB" id="X0WZ93"/>
<comment type="caution">
    <text evidence="1">The sequence shown here is derived from an EMBL/GenBank/DDBJ whole genome shotgun (WGS) entry which is preliminary data.</text>
</comment>